<comment type="caution">
    <text evidence="2">The sequence shown here is derived from an EMBL/GenBank/DDBJ whole genome shotgun (WGS) entry which is preliminary data.</text>
</comment>
<accession>A0A3E0I644</accession>
<evidence type="ECO:0000256" key="1">
    <source>
        <dbReference type="SAM" id="Phobius"/>
    </source>
</evidence>
<sequence length="116" mass="13266">MNTQNEERRPYGRVFARVVLTAVFTAVQLWAVVVLLTQVHVGGVVAVALAVVMAAAVLAVIYGWQEVRTLSRQQTGDDELTQRVRMARENTRFLDDFYPIEHRRQRGRDERDQIAV</sequence>
<reference evidence="2 3" key="1">
    <citation type="submission" date="2018-08" db="EMBL/GenBank/DDBJ databases">
        <title>Genomic Encyclopedia of Archaeal and Bacterial Type Strains, Phase II (KMG-II): from individual species to whole genera.</title>
        <authorList>
            <person name="Goeker M."/>
        </authorList>
    </citation>
    <scope>NUCLEOTIDE SEQUENCE [LARGE SCALE GENOMIC DNA]</scope>
    <source>
        <strain evidence="2 3">DSM 45791</strain>
    </source>
</reference>
<evidence type="ECO:0000313" key="3">
    <source>
        <dbReference type="Proteomes" id="UP000256269"/>
    </source>
</evidence>
<keyword evidence="1" id="KW-0812">Transmembrane</keyword>
<dbReference type="AlphaFoldDB" id="A0A3E0I644"/>
<organism evidence="2 3">
    <name type="scientific">Kutzneria buriramensis</name>
    <dbReference type="NCBI Taxonomy" id="1045776"/>
    <lineage>
        <taxon>Bacteria</taxon>
        <taxon>Bacillati</taxon>
        <taxon>Actinomycetota</taxon>
        <taxon>Actinomycetes</taxon>
        <taxon>Pseudonocardiales</taxon>
        <taxon>Pseudonocardiaceae</taxon>
        <taxon>Kutzneria</taxon>
    </lineage>
</organism>
<keyword evidence="3" id="KW-1185">Reference proteome</keyword>
<evidence type="ECO:0000313" key="2">
    <source>
        <dbReference type="EMBL" id="REH54224.1"/>
    </source>
</evidence>
<keyword evidence="1" id="KW-0472">Membrane</keyword>
<gene>
    <name evidence="2" type="ORF">BCF44_102456</name>
</gene>
<dbReference type="Proteomes" id="UP000256269">
    <property type="component" value="Unassembled WGS sequence"/>
</dbReference>
<feature type="transmembrane region" description="Helical" evidence="1">
    <location>
        <begin position="14"/>
        <end position="36"/>
    </location>
</feature>
<proteinExistence type="predicted"/>
<dbReference type="RefSeq" id="WP_116173316.1">
    <property type="nucleotide sequence ID" value="NZ_CP144375.1"/>
</dbReference>
<keyword evidence="1" id="KW-1133">Transmembrane helix</keyword>
<dbReference type="OrthoDB" id="9885859at2"/>
<name>A0A3E0I644_9PSEU</name>
<dbReference type="EMBL" id="QUNO01000002">
    <property type="protein sequence ID" value="REH54224.1"/>
    <property type="molecule type" value="Genomic_DNA"/>
</dbReference>
<feature type="transmembrane region" description="Helical" evidence="1">
    <location>
        <begin position="42"/>
        <end position="64"/>
    </location>
</feature>
<protein>
    <submittedName>
        <fullName evidence="2">Uncharacterized protein</fullName>
    </submittedName>
</protein>